<feature type="active site" evidence="5">
    <location>
        <position position="330"/>
    </location>
</feature>
<dbReference type="EC" id="3.5.1.44" evidence="5"/>
<keyword evidence="3 5" id="KW-0378">Hydrolase</keyword>
<feature type="modified residue" description="4-aspartylphosphate" evidence="5">
    <location>
        <position position="198"/>
    </location>
</feature>
<keyword evidence="5" id="KW-0597">Phosphoprotein</keyword>
<dbReference type="InterPro" id="IPR035909">
    <property type="entry name" value="CheB_C"/>
</dbReference>
<dbReference type="InterPro" id="IPR008248">
    <property type="entry name" value="CheB-like"/>
</dbReference>
<dbReference type="InterPro" id="IPR011006">
    <property type="entry name" value="CheY-like_superfamily"/>
</dbReference>
<evidence type="ECO:0000256" key="4">
    <source>
        <dbReference type="ARBA" id="ARBA00048267"/>
    </source>
</evidence>
<dbReference type="PANTHER" id="PTHR42872">
    <property type="entry name" value="PROTEIN-GLUTAMATE METHYLESTERASE/PROTEIN-GLUTAMINE GLUTAMINASE"/>
    <property type="match status" value="1"/>
</dbReference>
<dbReference type="RefSeq" id="WP_102243165.1">
    <property type="nucleotide sequence ID" value="NZ_CP025704.1"/>
</dbReference>
<feature type="active site" evidence="5">
    <location>
        <position position="304"/>
    </location>
</feature>
<evidence type="ECO:0000256" key="2">
    <source>
        <dbReference type="ARBA" id="ARBA00022500"/>
    </source>
</evidence>
<evidence type="ECO:0000256" key="3">
    <source>
        <dbReference type="ARBA" id="ARBA00022801"/>
    </source>
</evidence>
<gene>
    <name evidence="5" type="primary">cheB</name>
    <name evidence="6" type="ORF">C0V70_07075</name>
</gene>
<comment type="function">
    <text evidence="5">Involved in chemotaxis. Part of a chemotaxis signal transduction system that modulates chemotaxis in response to various stimuli. Catalyzes the demethylation of specific methylglutamate residues introduced into the chemoreceptors (methyl-accepting chemotaxis proteins or MCP) by CheR. Also mediates the irreversible deamidation of specific glutamine residues to glutamic acid.</text>
</comment>
<dbReference type="CDD" id="cd16432">
    <property type="entry name" value="CheB_Rec"/>
    <property type="match status" value="1"/>
</dbReference>
<dbReference type="Pfam" id="PF00072">
    <property type="entry name" value="Response_reg"/>
    <property type="match status" value="1"/>
</dbReference>
<comment type="PTM">
    <text evidence="5">Phosphorylated by CheA. Phosphorylation of the N-terminal regulatory domain activates the methylesterase activity.</text>
</comment>
<dbReference type="SUPFAM" id="SSF52172">
    <property type="entry name" value="CheY-like"/>
    <property type="match status" value="1"/>
</dbReference>
<keyword evidence="7" id="KW-1185">Reference proteome</keyword>
<dbReference type="EC" id="3.1.1.61" evidence="5"/>
<comment type="catalytic activity">
    <reaction evidence="5">
        <text>L-glutaminyl-[protein] + H2O = L-glutamyl-[protein] + NH4(+)</text>
        <dbReference type="Rhea" id="RHEA:16441"/>
        <dbReference type="Rhea" id="RHEA-COMP:10207"/>
        <dbReference type="Rhea" id="RHEA-COMP:10208"/>
        <dbReference type="ChEBI" id="CHEBI:15377"/>
        <dbReference type="ChEBI" id="CHEBI:28938"/>
        <dbReference type="ChEBI" id="CHEBI:29973"/>
        <dbReference type="ChEBI" id="CHEBI:30011"/>
        <dbReference type="EC" id="3.5.1.44"/>
    </reaction>
</comment>
<dbReference type="InterPro" id="IPR000673">
    <property type="entry name" value="Sig_transdc_resp-reg_Me-estase"/>
</dbReference>
<evidence type="ECO:0000256" key="1">
    <source>
        <dbReference type="ARBA" id="ARBA00022490"/>
    </source>
</evidence>
<dbReference type="Proteomes" id="UP000235584">
    <property type="component" value="Chromosome"/>
</dbReference>
<evidence type="ECO:0000256" key="5">
    <source>
        <dbReference type="HAMAP-Rule" id="MF_00099"/>
    </source>
</evidence>
<proteinExistence type="inferred from homology"/>
<comment type="subcellular location">
    <subcellularLocation>
        <location evidence="5">Cytoplasm</location>
    </subcellularLocation>
</comment>
<dbReference type="SUPFAM" id="SSF52738">
    <property type="entry name" value="Methylesterase CheB, C-terminal domain"/>
    <property type="match status" value="1"/>
</dbReference>
<comment type="domain">
    <text evidence="5">Contains a C-terminal catalytic domain, and an N-terminal region which modulates catalytic activity.</text>
</comment>
<dbReference type="NCBIfam" id="NF001965">
    <property type="entry name" value="PRK00742.1"/>
    <property type="match status" value="1"/>
</dbReference>
<dbReference type="KEGG" id="bsto:C0V70_07075"/>
<evidence type="ECO:0000313" key="6">
    <source>
        <dbReference type="EMBL" id="AUN97872.1"/>
    </source>
</evidence>
<dbReference type="SMART" id="SM00448">
    <property type="entry name" value="REC"/>
    <property type="match status" value="1"/>
</dbReference>
<organism evidence="6 7">
    <name type="scientific">Bacteriovorax stolpii</name>
    <name type="common">Bdellovibrio stolpii</name>
    <dbReference type="NCBI Taxonomy" id="960"/>
    <lineage>
        <taxon>Bacteria</taxon>
        <taxon>Pseudomonadati</taxon>
        <taxon>Bdellovibrionota</taxon>
        <taxon>Bacteriovoracia</taxon>
        <taxon>Bacteriovoracales</taxon>
        <taxon>Bacteriovoracaceae</taxon>
        <taxon>Bacteriovorax</taxon>
    </lineage>
</organism>
<dbReference type="CDD" id="cd17541">
    <property type="entry name" value="REC_CheB-like"/>
    <property type="match status" value="1"/>
</dbReference>
<keyword evidence="2 5" id="KW-0145">Chemotaxis</keyword>
<dbReference type="AlphaFoldDB" id="A0A2K9NQU7"/>
<comment type="catalytic activity">
    <reaction evidence="4 5">
        <text>[protein]-L-glutamate 5-O-methyl ester + H2O = L-glutamyl-[protein] + methanol + H(+)</text>
        <dbReference type="Rhea" id="RHEA:23236"/>
        <dbReference type="Rhea" id="RHEA-COMP:10208"/>
        <dbReference type="Rhea" id="RHEA-COMP:10311"/>
        <dbReference type="ChEBI" id="CHEBI:15377"/>
        <dbReference type="ChEBI" id="CHEBI:15378"/>
        <dbReference type="ChEBI" id="CHEBI:17790"/>
        <dbReference type="ChEBI" id="CHEBI:29973"/>
        <dbReference type="ChEBI" id="CHEBI:82795"/>
        <dbReference type="EC" id="3.1.1.61"/>
    </reaction>
</comment>
<dbReference type="EMBL" id="CP025704">
    <property type="protein sequence ID" value="AUN97872.1"/>
    <property type="molecule type" value="Genomic_DNA"/>
</dbReference>
<dbReference type="GO" id="GO:0008984">
    <property type="term" value="F:protein-glutamate methylesterase activity"/>
    <property type="evidence" value="ECO:0007669"/>
    <property type="project" value="UniProtKB-UniRule"/>
</dbReference>
<dbReference type="HAMAP" id="MF_00099">
    <property type="entry name" value="CheB_chemtxs"/>
    <property type="match status" value="1"/>
</dbReference>
<name>A0A2K9NQU7_BACTC</name>
<comment type="similarity">
    <text evidence="5">Belongs to the CheB family.</text>
</comment>
<dbReference type="Gene3D" id="3.40.50.2300">
    <property type="match status" value="1"/>
</dbReference>
<dbReference type="GO" id="GO:0005737">
    <property type="term" value="C:cytoplasm"/>
    <property type="evidence" value="ECO:0007669"/>
    <property type="project" value="UniProtKB-SubCell"/>
</dbReference>
<sequence length="491" mass="54492">MKKMRSLQPQTKKDGGEFLVTLFPGDIFISFHHTNQESAGFSVKRTELSVQSYEKIFMFVGEYFNSEFSKIEVKMIGLQKSIDQIAPFFEVKKFQNVKKIEKNGQVEVYYLPELNKVRVSIEGAAPAAAVTPIVSKMPAKAVPSKFKVLVVDDSKTIRTILSKIFSSDPMFEVCAMAEKPSDVEGLIQKHKPDVITLDIHMPEMDGVTLLKTIIAPKYGIPTVMISSISMAEGPMVLDALENGAVDYIQKPEMSEIEKVTPFILEKVRTAAMANLSKKSRRERPQSVKTREVCNLDSLIVLGSSTGGTEAIRDILTALPNQIPPMLIVQHIPAVFSLAFAKRMNDLCPFEVKEAENGDEVRANRVLIAPGGTQMKMVHKSGKTYVEINDDEPVNRFKPSVDYMFLTVAKSLYTHTVAVILTGMGKDGAKGMLELRKLGVRTIAQDEETSVVFGMPKEAIHIGAAEYVEPLTQIAERITILTNEKKSKKEVS</sequence>
<reference evidence="6 7" key="1">
    <citation type="submission" date="2018-01" db="EMBL/GenBank/DDBJ databases">
        <title>Complete genome sequence of Bacteriovorax stolpii DSM12778.</title>
        <authorList>
            <person name="Tang B."/>
            <person name="Chang J."/>
        </authorList>
    </citation>
    <scope>NUCLEOTIDE SEQUENCE [LARGE SCALE GENOMIC DNA]</scope>
    <source>
        <strain evidence="6 7">DSM 12778</strain>
    </source>
</reference>
<dbReference type="GO" id="GO:0006935">
    <property type="term" value="P:chemotaxis"/>
    <property type="evidence" value="ECO:0007669"/>
    <property type="project" value="UniProtKB-UniRule"/>
</dbReference>
<dbReference type="PROSITE" id="PS50110">
    <property type="entry name" value="RESPONSE_REGULATORY"/>
    <property type="match status" value="1"/>
</dbReference>
<dbReference type="InterPro" id="IPR001789">
    <property type="entry name" value="Sig_transdc_resp-reg_receiver"/>
</dbReference>
<evidence type="ECO:0000313" key="7">
    <source>
        <dbReference type="Proteomes" id="UP000235584"/>
    </source>
</evidence>
<protein>
    <recommendedName>
        <fullName evidence="5">Protein-glutamate methylesterase/protein-glutamine glutaminase</fullName>
        <ecNumber evidence="5">3.1.1.61</ecNumber>
        <ecNumber evidence="5">3.5.1.44</ecNumber>
    </recommendedName>
</protein>
<dbReference type="PANTHER" id="PTHR42872:SF6">
    <property type="entry name" value="PROTEIN-GLUTAMATE METHYLESTERASE_PROTEIN-GLUTAMINE GLUTAMINASE"/>
    <property type="match status" value="1"/>
</dbReference>
<dbReference type="Gene3D" id="3.40.50.180">
    <property type="entry name" value="Methylesterase CheB, C-terminal domain"/>
    <property type="match status" value="1"/>
</dbReference>
<dbReference type="PROSITE" id="PS50122">
    <property type="entry name" value="CHEB"/>
    <property type="match status" value="1"/>
</dbReference>
<dbReference type="OrthoDB" id="5291131at2"/>
<feature type="active site" evidence="5">
    <location>
        <position position="426"/>
    </location>
</feature>
<accession>A0A2K9NQU7</accession>
<keyword evidence="1 5" id="KW-0963">Cytoplasm</keyword>
<dbReference type="GO" id="GO:0050568">
    <property type="term" value="F:protein-glutamine glutaminase activity"/>
    <property type="evidence" value="ECO:0007669"/>
    <property type="project" value="UniProtKB-UniRule"/>
</dbReference>
<dbReference type="Pfam" id="PF01339">
    <property type="entry name" value="CheB_methylest"/>
    <property type="match status" value="1"/>
</dbReference>
<dbReference type="GO" id="GO:0000156">
    <property type="term" value="F:phosphorelay response regulator activity"/>
    <property type="evidence" value="ECO:0007669"/>
    <property type="project" value="InterPro"/>
</dbReference>